<dbReference type="Proteomes" id="UP001250538">
    <property type="component" value="Unassembled WGS sequence"/>
</dbReference>
<feature type="transmembrane region" description="Helical" evidence="1">
    <location>
        <begin position="72"/>
        <end position="90"/>
    </location>
</feature>
<name>A0AAJ2JTK7_9BACL</name>
<keyword evidence="1" id="KW-0472">Membrane</keyword>
<sequence>MQKRFVCFAKQQEEGDTATRLCSGIMEYACGRTRVMLLSGKGEKSMWVTALMLTLYSFVCGSLIGLYAFLTFPINLVCSVGALFLGYKFFKRYQTKSIRIWFVSLSVLFYFIFLFMMSVVTYLKQLPTPAA</sequence>
<feature type="transmembrane region" description="Helical" evidence="1">
    <location>
        <begin position="102"/>
        <end position="123"/>
    </location>
</feature>
<evidence type="ECO:0000256" key="1">
    <source>
        <dbReference type="SAM" id="Phobius"/>
    </source>
</evidence>
<dbReference type="AlphaFoldDB" id="A0AAJ2JTK7"/>
<keyword evidence="1" id="KW-0812">Transmembrane</keyword>
<accession>A0AAJ2JTK7</accession>
<organism evidence="2 3">
    <name type="scientific">Paenibacillus suaedae</name>
    <dbReference type="NCBI Taxonomy" id="3077233"/>
    <lineage>
        <taxon>Bacteria</taxon>
        <taxon>Bacillati</taxon>
        <taxon>Bacillota</taxon>
        <taxon>Bacilli</taxon>
        <taxon>Bacillales</taxon>
        <taxon>Paenibacillaceae</taxon>
        <taxon>Paenibacillus</taxon>
    </lineage>
</organism>
<reference evidence="3" key="1">
    <citation type="submission" date="2023-09" db="EMBL/GenBank/DDBJ databases">
        <title>Paenibacillus sp. chi10 Genome sequencing and assembly.</title>
        <authorList>
            <person name="Kim I."/>
        </authorList>
    </citation>
    <scope>NUCLEOTIDE SEQUENCE [LARGE SCALE GENOMIC DNA]</scope>
    <source>
        <strain evidence="3">chi10</strain>
    </source>
</reference>
<dbReference type="RefSeq" id="WP_315745579.1">
    <property type="nucleotide sequence ID" value="NZ_JAVYAA010000002.1"/>
</dbReference>
<dbReference type="EMBL" id="JAVYAA010000002">
    <property type="protein sequence ID" value="MDT8976848.1"/>
    <property type="molecule type" value="Genomic_DNA"/>
</dbReference>
<evidence type="ECO:0000313" key="2">
    <source>
        <dbReference type="EMBL" id="MDT8976848.1"/>
    </source>
</evidence>
<keyword evidence="1" id="KW-1133">Transmembrane helix</keyword>
<evidence type="ECO:0000313" key="3">
    <source>
        <dbReference type="Proteomes" id="UP001250538"/>
    </source>
</evidence>
<comment type="caution">
    <text evidence="2">The sequence shown here is derived from an EMBL/GenBank/DDBJ whole genome shotgun (WGS) entry which is preliminary data.</text>
</comment>
<keyword evidence="3" id="KW-1185">Reference proteome</keyword>
<proteinExistence type="predicted"/>
<gene>
    <name evidence="2" type="ORF">RQP50_11395</name>
</gene>
<protein>
    <submittedName>
        <fullName evidence="2">Uncharacterized protein</fullName>
    </submittedName>
</protein>
<feature type="transmembrane region" description="Helical" evidence="1">
    <location>
        <begin position="46"/>
        <end position="66"/>
    </location>
</feature>